<proteinExistence type="predicted"/>
<dbReference type="GO" id="GO:0016887">
    <property type="term" value="F:ATP hydrolysis activity"/>
    <property type="evidence" value="ECO:0007669"/>
    <property type="project" value="InterPro"/>
</dbReference>
<name>A0A382C9G0_9ZZZZ</name>
<dbReference type="GO" id="GO:0022857">
    <property type="term" value="F:transmembrane transporter activity"/>
    <property type="evidence" value="ECO:0007669"/>
    <property type="project" value="TreeGrafter"/>
</dbReference>
<feature type="domain" description="ABC transporter" evidence="4">
    <location>
        <begin position="7"/>
        <end position="194"/>
    </location>
</feature>
<evidence type="ECO:0000256" key="1">
    <source>
        <dbReference type="ARBA" id="ARBA00022448"/>
    </source>
</evidence>
<dbReference type="FunFam" id="3.40.50.300:FF:000032">
    <property type="entry name" value="Export ABC transporter ATP-binding protein"/>
    <property type="match status" value="1"/>
</dbReference>
<dbReference type="GO" id="GO:0005524">
    <property type="term" value="F:ATP binding"/>
    <property type="evidence" value="ECO:0007669"/>
    <property type="project" value="UniProtKB-KW"/>
</dbReference>
<reference evidence="5" key="1">
    <citation type="submission" date="2018-05" db="EMBL/GenBank/DDBJ databases">
        <authorList>
            <person name="Lanie J.A."/>
            <person name="Ng W.-L."/>
            <person name="Kazmierczak K.M."/>
            <person name="Andrzejewski T.M."/>
            <person name="Davidsen T.M."/>
            <person name="Wayne K.J."/>
            <person name="Tettelin H."/>
            <person name="Glass J.I."/>
            <person name="Rusch D."/>
            <person name="Podicherti R."/>
            <person name="Tsui H.-C.T."/>
            <person name="Winkler M.E."/>
        </authorList>
    </citation>
    <scope>NUCLEOTIDE SEQUENCE</scope>
</reference>
<dbReference type="InterPro" id="IPR017871">
    <property type="entry name" value="ABC_transporter-like_CS"/>
</dbReference>
<feature type="non-terminal residue" evidence="5">
    <location>
        <position position="194"/>
    </location>
</feature>
<dbReference type="InterPro" id="IPR003439">
    <property type="entry name" value="ABC_transporter-like_ATP-bd"/>
</dbReference>
<evidence type="ECO:0000259" key="4">
    <source>
        <dbReference type="PROSITE" id="PS50893"/>
    </source>
</evidence>
<dbReference type="PANTHER" id="PTHR24220">
    <property type="entry name" value="IMPORT ATP-BINDING PROTEIN"/>
    <property type="match status" value="1"/>
</dbReference>
<evidence type="ECO:0000313" key="5">
    <source>
        <dbReference type="EMBL" id="SVB22758.1"/>
    </source>
</evidence>
<dbReference type="AlphaFoldDB" id="A0A382C9G0"/>
<dbReference type="PANTHER" id="PTHR24220:SF86">
    <property type="entry name" value="ABC TRANSPORTER ABCH.1"/>
    <property type="match status" value="1"/>
</dbReference>
<sequence length="194" mass="21268">MASHNIIELRDLEKIYDLGAVQVPALRGLNFEVEEGSYTAIMGPSGSGKSTLLNILGCLDRPTSGAYLLGGDDVASMSDKELSRIRGTRIGFIFQSYNLIEQLDVVENVHLPLFYQGKDISESYDHCAKLAVKVGLGDRLDHRPMELSGGQQQRVAVARALANEPLMLLADEPTGNLDSSTEEEILNILDELHR</sequence>
<dbReference type="PROSITE" id="PS50893">
    <property type="entry name" value="ABC_TRANSPORTER_2"/>
    <property type="match status" value="1"/>
</dbReference>
<dbReference type="GO" id="GO:0098796">
    <property type="term" value="C:membrane protein complex"/>
    <property type="evidence" value="ECO:0007669"/>
    <property type="project" value="UniProtKB-ARBA"/>
</dbReference>
<keyword evidence="3" id="KW-0067">ATP-binding</keyword>
<dbReference type="Gene3D" id="3.40.50.300">
    <property type="entry name" value="P-loop containing nucleotide triphosphate hydrolases"/>
    <property type="match status" value="1"/>
</dbReference>
<dbReference type="InterPro" id="IPR015854">
    <property type="entry name" value="ABC_transpr_LolD-like"/>
</dbReference>
<evidence type="ECO:0000256" key="2">
    <source>
        <dbReference type="ARBA" id="ARBA00022741"/>
    </source>
</evidence>
<dbReference type="PROSITE" id="PS00211">
    <property type="entry name" value="ABC_TRANSPORTER_1"/>
    <property type="match status" value="1"/>
</dbReference>
<dbReference type="CDD" id="cd03255">
    <property type="entry name" value="ABC_MJ0796_LolCDE_FtsE"/>
    <property type="match status" value="1"/>
</dbReference>
<dbReference type="SUPFAM" id="SSF52540">
    <property type="entry name" value="P-loop containing nucleoside triphosphate hydrolases"/>
    <property type="match status" value="1"/>
</dbReference>
<protein>
    <recommendedName>
        <fullName evidence="4">ABC transporter domain-containing protein</fullName>
    </recommendedName>
</protein>
<keyword evidence="2" id="KW-0547">Nucleotide-binding</keyword>
<dbReference type="Pfam" id="PF00005">
    <property type="entry name" value="ABC_tran"/>
    <property type="match status" value="1"/>
</dbReference>
<dbReference type="GO" id="GO:0005886">
    <property type="term" value="C:plasma membrane"/>
    <property type="evidence" value="ECO:0007669"/>
    <property type="project" value="TreeGrafter"/>
</dbReference>
<dbReference type="InterPro" id="IPR017911">
    <property type="entry name" value="MacB-like_ATP-bd"/>
</dbReference>
<dbReference type="EMBL" id="UINC01033448">
    <property type="protein sequence ID" value="SVB22758.1"/>
    <property type="molecule type" value="Genomic_DNA"/>
</dbReference>
<accession>A0A382C9G0</accession>
<organism evidence="5">
    <name type="scientific">marine metagenome</name>
    <dbReference type="NCBI Taxonomy" id="408172"/>
    <lineage>
        <taxon>unclassified sequences</taxon>
        <taxon>metagenomes</taxon>
        <taxon>ecological metagenomes</taxon>
    </lineage>
</organism>
<dbReference type="InterPro" id="IPR027417">
    <property type="entry name" value="P-loop_NTPase"/>
</dbReference>
<gene>
    <name evidence="5" type="ORF">METZ01_LOCUS175612</name>
</gene>
<keyword evidence="1" id="KW-0813">Transport</keyword>
<evidence type="ECO:0000256" key="3">
    <source>
        <dbReference type="ARBA" id="ARBA00022840"/>
    </source>
</evidence>